<dbReference type="STRING" id="1423730.FC75_GL000973"/>
<accession>A0A0R2FC82</accession>
<keyword evidence="1" id="KW-0732">Signal</keyword>
<dbReference type="OrthoDB" id="2294824at2"/>
<name>A0A0R2FC82_9LACO</name>
<keyword evidence="3" id="KW-1185">Reference proteome</keyword>
<dbReference type="Proteomes" id="UP000050865">
    <property type="component" value="Unassembled WGS sequence"/>
</dbReference>
<dbReference type="EMBL" id="AYZJ01000019">
    <property type="protein sequence ID" value="KRN25062.1"/>
    <property type="molecule type" value="Genomic_DNA"/>
</dbReference>
<sequence>MNANFSKAILLALIPLTLLTACGIGQPSSQSPAQSECTYRSGVSHLRDVENRGLPVANKQEISGSAMTDLKRQYGADIVSAVSFTNDHGTKMYIIVTKSTAGANAVRERFAKANWSVKADPSRRLVFAAERSLASGWFEKYQKAIFRG</sequence>
<feature type="signal peptide" evidence="1">
    <location>
        <begin position="1"/>
        <end position="20"/>
    </location>
</feature>
<feature type="chain" id="PRO_5038551253" description="Lipoprotein" evidence="1">
    <location>
        <begin position="21"/>
        <end position="148"/>
    </location>
</feature>
<evidence type="ECO:0000256" key="1">
    <source>
        <dbReference type="SAM" id="SignalP"/>
    </source>
</evidence>
<dbReference type="RefSeq" id="WP_054662110.1">
    <property type="nucleotide sequence ID" value="NZ_AYZJ01000019.1"/>
</dbReference>
<comment type="caution">
    <text evidence="2">The sequence shown here is derived from an EMBL/GenBank/DDBJ whole genome shotgun (WGS) entry which is preliminary data.</text>
</comment>
<evidence type="ECO:0008006" key="4">
    <source>
        <dbReference type="Google" id="ProtNLM"/>
    </source>
</evidence>
<reference evidence="2 3" key="1">
    <citation type="journal article" date="2015" name="Genome Announc.">
        <title>Expanding the biotechnology potential of lactobacilli through comparative genomics of 213 strains and associated genera.</title>
        <authorList>
            <person name="Sun Z."/>
            <person name="Harris H.M."/>
            <person name="McCann A."/>
            <person name="Guo C."/>
            <person name="Argimon S."/>
            <person name="Zhang W."/>
            <person name="Yang X."/>
            <person name="Jeffery I.B."/>
            <person name="Cooney J.C."/>
            <person name="Kagawa T.F."/>
            <person name="Liu W."/>
            <person name="Song Y."/>
            <person name="Salvetti E."/>
            <person name="Wrobel A."/>
            <person name="Rasinkangas P."/>
            <person name="Parkhill J."/>
            <person name="Rea M.C."/>
            <person name="O'Sullivan O."/>
            <person name="Ritari J."/>
            <person name="Douillard F.P."/>
            <person name="Paul Ross R."/>
            <person name="Yang R."/>
            <person name="Briner A.E."/>
            <person name="Felis G.E."/>
            <person name="de Vos W.M."/>
            <person name="Barrangou R."/>
            <person name="Klaenhammer T.R."/>
            <person name="Caufield P.W."/>
            <person name="Cui Y."/>
            <person name="Zhang H."/>
            <person name="O'Toole P.W."/>
        </authorList>
    </citation>
    <scope>NUCLEOTIDE SEQUENCE [LARGE SCALE GENOMIC DNA]</scope>
    <source>
        <strain evidence="2 3">DSM 22697</strain>
    </source>
</reference>
<evidence type="ECO:0000313" key="3">
    <source>
        <dbReference type="Proteomes" id="UP000050865"/>
    </source>
</evidence>
<dbReference type="PATRIC" id="fig|1423730.4.peg.1027"/>
<evidence type="ECO:0000313" key="2">
    <source>
        <dbReference type="EMBL" id="KRN25062.1"/>
    </source>
</evidence>
<dbReference type="AlphaFoldDB" id="A0A0R2FC82"/>
<dbReference type="PROSITE" id="PS51257">
    <property type="entry name" value="PROKAR_LIPOPROTEIN"/>
    <property type="match status" value="1"/>
</dbReference>
<protein>
    <recommendedName>
        <fullName evidence="4">Lipoprotein</fullName>
    </recommendedName>
</protein>
<organism evidence="2 3">
    <name type="scientific">Lacticaseibacillus camelliae DSM 22697 = JCM 13995</name>
    <dbReference type="NCBI Taxonomy" id="1423730"/>
    <lineage>
        <taxon>Bacteria</taxon>
        <taxon>Bacillati</taxon>
        <taxon>Bacillota</taxon>
        <taxon>Bacilli</taxon>
        <taxon>Lactobacillales</taxon>
        <taxon>Lactobacillaceae</taxon>
        <taxon>Lacticaseibacillus</taxon>
    </lineage>
</organism>
<proteinExistence type="predicted"/>
<gene>
    <name evidence="2" type="ORF">FC75_GL000973</name>
</gene>